<keyword evidence="5 9" id="KW-0653">Protein transport</keyword>
<dbReference type="STRING" id="85701.BM1374166_00779"/>
<feature type="region of interest" description="Disordered" evidence="10">
    <location>
        <begin position="49"/>
        <end position="103"/>
    </location>
</feature>
<feature type="compositionally biased region" description="Polar residues" evidence="10">
    <location>
        <begin position="59"/>
        <end position="74"/>
    </location>
</feature>
<comment type="subunit">
    <text evidence="9">The Tat system comprises two distinct complexes: a TatABC complex, containing multiple copies of TatA, TatB and TatC subunits, and a separate TatA complex, containing only TatA subunits. Substrates initially bind to the TatABC complex, which probably triggers association of the separate TatA complex to form the active translocon.</text>
</comment>
<accession>A0A2M6URA3</accession>
<evidence type="ECO:0000256" key="5">
    <source>
        <dbReference type="ARBA" id="ARBA00022927"/>
    </source>
</evidence>
<gene>
    <name evidence="9" type="primary">tatA</name>
    <name evidence="11" type="ORF">CER18_06330</name>
</gene>
<dbReference type="PANTHER" id="PTHR42982">
    <property type="entry name" value="SEC-INDEPENDENT PROTEIN TRANSLOCASE PROTEIN TATA"/>
    <property type="match status" value="1"/>
</dbReference>
<comment type="caution">
    <text evidence="11">The sequence shown here is derived from an EMBL/GenBank/DDBJ whole genome shotgun (WGS) entry which is preliminary data.</text>
</comment>
<dbReference type="PANTHER" id="PTHR42982:SF1">
    <property type="entry name" value="SEC-INDEPENDENT PROTEIN TRANSLOCASE PROTEIN TATA"/>
    <property type="match status" value="1"/>
</dbReference>
<evidence type="ECO:0000313" key="11">
    <source>
        <dbReference type="EMBL" id="PIT68674.1"/>
    </source>
</evidence>
<dbReference type="NCBIfam" id="TIGR01411">
    <property type="entry name" value="tatAE"/>
    <property type="match status" value="1"/>
</dbReference>
<evidence type="ECO:0000256" key="4">
    <source>
        <dbReference type="ARBA" id="ARBA00022692"/>
    </source>
</evidence>
<sequence length="103" mass="11254">MGNIFSPAHLIIILLLILVLFGRGKVSELMGDVAKGIKAFKKNMKEEEENIEDKVEMADTSQVINGESQQSQPLSVKRAATRRKASSDSKGGKASVAKKQRVK</sequence>
<dbReference type="AlphaFoldDB" id="A0A2M6URA3"/>
<organism evidence="11 12">
    <name type="scientific">Bartonella tribocorum</name>
    <dbReference type="NCBI Taxonomy" id="85701"/>
    <lineage>
        <taxon>Bacteria</taxon>
        <taxon>Pseudomonadati</taxon>
        <taxon>Pseudomonadota</taxon>
        <taxon>Alphaproteobacteria</taxon>
        <taxon>Hyphomicrobiales</taxon>
        <taxon>Bartonellaceae</taxon>
        <taxon>Bartonella</taxon>
    </lineage>
</organism>
<dbReference type="Gene3D" id="1.20.5.3310">
    <property type="match status" value="1"/>
</dbReference>
<dbReference type="GO" id="GO:0008320">
    <property type="term" value="F:protein transmembrane transporter activity"/>
    <property type="evidence" value="ECO:0007669"/>
    <property type="project" value="UniProtKB-UniRule"/>
</dbReference>
<comment type="similarity">
    <text evidence="9">Belongs to the TatA/E family.</text>
</comment>
<reference evidence="11 12" key="1">
    <citation type="submission" date="2017-06" db="EMBL/GenBank/DDBJ databases">
        <title>Draft genome of Bartonella tribocorum strain L103, isolated from a rodent in Laos.</title>
        <authorList>
            <person name="Hadjadj L."/>
            <person name="Jiyipong T."/>
            <person name="Morand S."/>
            <person name="Diene S.M."/>
            <person name="Rolain J.-M."/>
        </authorList>
    </citation>
    <scope>NUCLEOTIDE SEQUENCE [LARGE SCALE GENOMIC DNA]</scope>
    <source>
        <strain evidence="11 12">L103</strain>
    </source>
</reference>
<keyword evidence="4 9" id="KW-0812">Transmembrane</keyword>
<evidence type="ECO:0000256" key="9">
    <source>
        <dbReference type="HAMAP-Rule" id="MF_00236"/>
    </source>
</evidence>
<evidence type="ECO:0000256" key="3">
    <source>
        <dbReference type="ARBA" id="ARBA00022475"/>
    </source>
</evidence>
<evidence type="ECO:0000256" key="10">
    <source>
        <dbReference type="SAM" id="MobiDB-lite"/>
    </source>
</evidence>
<keyword evidence="8 9" id="KW-0472">Membrane</keyword>
<keyword evidence="3 9" id="KW-1003">Cell membrane</keyword>
<comment type="function">
    <text evidence="9">Part of the twin-arginine translocation (Tat) system that transports large folded proteins containing a characteristic twin-arginine motif in their signal peptide across membranes. TatA could form the protein-conducting channel of the Tat system.</text>
</comment>
<dbReference type="InterPro" id="IPR006312">
    <property type="entry name" value="TatA/E"/>
</dbReference>
<dbReference type="Proteomes" id="UP000229839">
    <property type="component" value="Unassembled WGS sequence"/>
</dbReference>
<evidence type="ECO:0000313" key="12">
    <source>
        <dbReference type="Proteomes" id="UP000229839"/>
    </source>
</evidence>
<keyword evidence="2 9" id="KW-0813">Transport</keyword>
<evidence type="ECO:0000256" key="2">
    <source>
        <dbReference type="ARBA" id="ARBA00022448"/>
    </source>
</evidence>
<keyword evidence="7 9" id="KW-0811">Translocation</keyword>
<dbReference type="InterPro" id="IPR003369">
    <property type="entry name" value="TatA/B/E"/>
</dbReference>
<dbReference type="Pfam" id="PF02416">
    <property type="entry name" value="TatA_B_E"/>
    <property type="match status" value="1"/>
</dbReference>
<dbReference type="GO" id="GO:0043953">
    <property type="term" value="P:protein transport by the Tat complex"/>
    <property type="evidence" value="ECO:0007669"/>
    <property type="project" value="UniProtKB-UniRule"/>
</dbReference>
<dbReference type="EMBL" id="NJGE01000014">
    <property type="protein sequence ID" value="PIT68674.1"/>
    <property type="molecule type" value="Genomic_DNA"/>
</dbReference>
<dbReference type="RefSeq" id="WP_100129220.1">
    <property type="nucleotide sequence ID" value="NZ_CADDYI010000002.1"/>
</dbReference>
<proteinExistence type="inferred from homology"/>
<evidence type="ECO:0000256" key="7">
    <source>
        <dbReference type="ARBA" id="ARBA00023010"/>
    </source>
</evidence>
<keyword evidence="6 9" id="KW-1133">Transmembrane helix</keyword>
<comment type="subcellular location">
    <subcellularLocation>
        <location evidence="1 9">Cell membrane</location>
        <topology evidence="1 9">Single-pass membrane protein</topology>
    </subcellularLocation>
</comment>
<evidence type="ECO:0000256" key="8">
    <source>
        <dbReference type="ARBA" id="ARBA00023136"/>
    </source>
</evidence>
<evidence type="ECO:0000256" key="1">
    <source>
        <dbReference type="ARBA" id="ARBA00004162"/>
    </source>
</evidence>
<protein>
    <recommendedName>
        <fullName evidence="9">Sec-independent protein translocase protein TatA</fullName>
    </recommendedName>
</protein>
<dbReference type="GO" id="GO:0033281">
    <property type="term" value="C:TAT protein transport complex"/>
    <property type="evidence" value="ECO:0007669"/>
    <property type="project" value="UniProtKB-UniRule"/>
</dbReference>
<evidence type="ECO:0000256" key="6">
    <source>
        <dbReference type="ARBA" id="ARBA00022989"/>
    </source>
</evidence>
<dbReference type="HAMAP" id="MF_00236">
    <property type="entry name" value="TatA_E"/>
    <property type="match status" value="1"/>
</dbReference>
<name>A0A2M6URA3_9HYPH</name>